<feature type="transmembrane region" description="Helical" evidence="4">
    <location>
        <begin position="104"/>
        <end position="123"/>
    </location>
</feature>
<evidence type="ECO:0000256" key="2">
    <source>
        <dbReference type="ARBA" id="ARBA00022989"/>
    </source>
</evidence>
<feature type="transmembrane region" description="Helical" evidence="4">
    <location>
        <begin position="41"/>
        <end position="64"/>
    </location>
</feature>
<keyword evidence="2 4" id="KW-1133">Transmembrane helix</keyword>
<evidence type="ECO:0000313" key="6">
    <source>
        <dbReference type="EMBL" id="PRY95241.1"/>
    </source>
</evidence>
<feature type="transmembrane region" description="Helical" evidence="4">
    <location>
        <begin position="268"/>
        <end position="289"/>
    </location>
</feature>
<dbReference type="GO" id="GO:0022857">
    <property type="term" value="F:transmembrane transporter activity"/>
    <property type="evidence" value="ECO:0007669"/>
    <property type="project" value="InterPro"/>
</dbReference>
<dbReference type="SUPFAM" id="SSF103473">
    <property type="entry name" value="MFS general substrate transporter"/>
    <property type="match status" value="1"/>
</dbReference>
<dbReference type="RefSeq" id="WP_106159639.1">
    <property type="nucleotide sequence ID" value="NZ_PVTT01000001.1"/>
</dbReference>
<comment type="caution">
    <text evidence="6">The sequence shown here is derived from an EMBL/GenBank/DDBJ whole genome shotgun (WGS) entry which is preliminary data.</text>
</comment>
<dbReference type="PROSITE" id="PS50850">
    <property type="entry name" value="MFS"/>
    <property type="match status" value="1"/>
</dbReference>
<dbReference type="InterPro" id="IPR011701">
    <property type="entry name" value="MFS"/>
</dbReference>
<evidence type="ECO:0000256" key="3">
    <source>
        <dbReference type="ARBA" id="ARBA00023136"/>
    </source>
</evidence>
<protein>
    <submittedName>
        <fullName evidence="6">Putative MFS family arabinose efflux permease</fullName>
    </submittedName>
</protein>
<proteinExistence type="predicted"/>
<dbReference type="Gene3D" id="1.20.1250.20">
    <property type="entry name" value="MFS general substrate transporter like domains"/>
    <property type="match status" value="1"/>
</dbReference>
<evidence type="ECO:0000259" key="5">
    <source>
        <dbReference type="PROSITE" id="PS50850"/>
    </source>
</evidence>
<dbReference type="OrthoDB" id="6095882at2"/>
<feature type="transmembrane region" description="Helical" evidence="4">
    <location>
        <begin position="71"/>
        <end position="89"/>
    </location>
</feature>
<dbReference type="InterPro" id="IPR020846">
    <property type="entry name" value="MFS_dom"/>
</dbReference>
<dbReference type="Proteomes" id="UP000238801">
    <property type="component" value="Unassembled WGS sequence"/>
</dbReference>
<dbReference type="AlphaFoldDB" id="A0A2T0X8H1"/>
<keyword evidence="1 4" id="KW-0812">Transmembrane</keyword>
<dbReference type="EMBL" id="PVTT01000001">
    <property type="protein sequence ID" value="PRY95241.1"/>
    <property type="molecule type" value="Genomic_DNA"/>
</dbReference>
<feature type="transmembrane region" description="Helical" evidence="4">
    <location>
        <begin position="241"/>
        <end position="261"/>
    </location>
</feature>
<organism evidence="6 7">
    <name type="scientific">Hasllibacter halocynthiae</name>
    <dbReference type="NCBI Taxonomy" id="595589"/>
    <lineage>
        <taxon>Bacteria</taxon>
        <taxon>Pseudomonadati</taxon>
        <taxon>Pseudomonadota</taxon>
        <taxon>Alphaproteobacteria</taxon>
        <taxon>Rhodobacterales</taxon>
        <taxon>Roseobacteraceae</taxon>
        <taxon>Hasllibacter</taxon>
    </lineage>
</organism>
<evidence type="ECO:0000313" key="7">
    <source>
        <dbReference type="Proteomes" id="UP000238801"/>
    </source>
</evidence>
<gene>
    <name evidence="6" type="ORF">BCF33_0858</name>
</gene>
<feature type="transmembrane region" description="Helical" evidence="4">
    <location>
        <begin position="354"/>
        <end position="374"/>
    </location>
</feature>
<feature type="transmembrane region" description="Helical" evidence="4">
    <location>
        <begin position="161"/>
        <end position="180"/>
    </location>
</feature>
<dbReference type="InterPro" id="IPR036259">
    <property type="entry name" value="MFS_trans_sf"/>
</dbReference>
<evidence type="ECO:0000256" key="4">
    <source>
        <dbReference type="SAM" id="Phobius"/>
    </source>
</evidence>
<name>A0A2T0X8H1_9RHOB</name>
<accession>A0A2T0X8H1</accession>
<keyword evidence="7" id="KW-1185">Reference proteome</keyword>
<reference evidence="6 7" key="1">
    <citation type="submission" date="2018-03" db="EMBL/GenBank/DDBJ databases">
        <title>Genomic Encyclopedia of Archaeal and Bacterial Type Strains, Phase II (KMG-II): from individual species to whole genera.</title>
        <authorList>
            <person name="Goeker M."/>
        </authorList>
    </citation>
    <scope>NUCLEOTIDE SEQUENCE [LARGE SCALE GENOMIC DNA]</scope>
    <source>
        <strain evidence="6 7">DSM 29318</strain>
    </source>
</reference>
<dbReference type="Pfam" id="PF07690">
    <property type="entry name" value="MFS_1"/>
    <property type="match status" value="1"/>
</dbReference>
<keyword evidence="3 4" id="KW-0472">Membrane</keyword>
<evidence type="ECO:0000256" key="1">
    <source>
        <dbReference type="ARBA" id="ARBA00022692"/>
    </source>
</evidence>
<feature type="transmembrane region" description="Helical" evidence="4">
    <location>
        <begin position="209"/>
        <end position="229"/>
    </location>
</feature>
<feature type="transmembrane region" description="Helical" evidence="4">
    <location>
        <begin position="130"/>
        <end position="149"/>
    </location>
</feature>
<feature type="domain" description="Major facilitator superfamily (MFS) profile" evidence="5">
    <location>
        <begin position="5"/>
        <end position="382"/>
    </location>
</feature>
<sequence length="382" mass="38112">MPLLLVIALYAAGLVAAAQFAKFGLALEVFGAAYPGAGPVLGWLVSLISGVGVVLGMAAGALAARIGLRRLLLAGLALGAACSALQAPIPPLPVMLGLRVVEGLSHLAIVVAAPTLMGTLVPARWRGAAMTLWGTFFGVGFALTAWVGVPLAEMRGPGALLVAHALVAILATFAVATVLPRRRLVPEGPRPTLAWIMGRHRAAYSSPSVAAPAAGWVFYTLTFTALIVVLPPLLPSDQGPWVAGAMPLISILSSLTLGVALLRHLPAVGVVCLGLAAAAGIAGTMTLAITPAGCLALFAALGLIQGASFAAVPQLNPGAEAQSLANGGLAQAGNIGNLLGTPAAFAAVALAGPWAAPALAALAYLAALGAHAALARRRAHVQ</sequence>